<organism evidence="7 8">
    <name type="scientific">Phialemonium thermophilum</name>
    <dbReference type="NCBI Taxonomy" id="223376"/>
    <lineage>
        <taxon>Eukaryota</taxon>
        <taxon>Fungi</taxon>
        <taxon>Dikarya</taxon>
        <taxon>Ascomycota</taxon>
        <taxon>Pezizomycotina</taxon>
        <taxon>Sordariomycetes</taxon>
        <taxon>Sordariomycetidae</taxon>
        <taxon>Cephalothecales</taxon>
        <taxon>Cephalothecaceae</taxon>
        <taxon>Phialemonium</taxon>
    </lineage>
</organism>
<keyword evidence="8" id="KW-1185">Reference proteome</keyword>
<dbReference type="EMBL" id="JAZHXJ010000073">
    <property type="protein sequence ID" value="KAL1876850.1"/>
    <property type="molecule type" value="Genomic_DNA"/>
</dbReference>
<dbReference type="PRINTS" id="PR00420">
    <property type="entry name" value="RNGMNOXGNASE"/>
</dbReference>
<dbReference type="InterPro" id="IPR002938">
    <property type="entry name" value="FAD-bd"/>
</dbReference>
<dbReference type="InterPro" id="IPR051104">
    <property type="entry name" value="FAD_monoxygenase"/>
</dbReference>
<keyword evidence="5" id="KW-0812">Transmembrane</keyword>
<keyword evidence="5" id="KW-1133">Transmembrane helix</keyword>
<evidence type="ECO:0000256" key="4">
    <source>
        <dbReference type="ARBA" id="ARBA00023002"/>
    </source>
</evidence>
<dbReference type="Pfam" id="PF01494">
    <property type="entry name" value="FAD_binding_3"/>
    <property type="match status" value="1"/>
</dbReference>
<feature type="domain" description="FAD-binding" evidence="6">
    <location>
        <begin position="7"/>
        <end position="177"/>
    </location>
</feature>
<dbReference type="PANTHER" id="PTHR46720">
    <property type="entry name" value="HYDROXYLASE, PUTATIVE (AFU_ORTHOLOGUE AFUA_3G01460)-RELATED"/>
    <property type="match status" value="1"/>
</dbReference>
<evidence type="ECO:0000313" key="8">
    <source>
        <dbReference type="Proteomes" id="UP001586593"/>
    </source>
</evidence>
<protein>
    <recommendedName>
        <fullName evidence="6">FAD-binding domain-containing protein</fullName>
    </recommendedName>
</protein>
<evidence type="ECO:0000259" key="6">
    <source>
        <dbReference type="Pfam" id="PF01494"/>
    </source>
</evidence>
<comment type="similarity">
    <text evidence="1">Belongs to the paxM FAD-dependent monooxygenase family.</text>
</comment>
<comment type="caution">
    <text evidence="7">The sequence shown here is derived from an EMBL/GenBank/DDBJ whole genome shotgun (WGS) entry which is preliminary data.</text>
</comment>
<dbReference type="Gene3D" id="3.50.50.60">
    <property type="entry name" value="FAD/NAD(P)-binding domain"/>
    <property type="match status" value="1"/>
</dbReference>
<dbReference type="InterPro" id="IPR036188">
    <property type="entry name" value="FAD/NAD-bd_sf"/>
</dbReference>
<keyword evidence="5" id="KW-0472">Membrane</keyword>
<evidence type="ECO:0000256" key="2">
    <source>
        <dbReference type="ARBA" id="ARBA00022630"/>
    </source>
</evidence>
<gene>
    <name evidence="7" type="ORF">VTK73DRAFT_9152</name>
</gene>
<proteinExistence type="inferred from homology"/>
<evidence type="ECO:0000256" key="5">
    <source>
        <dbReference type="SAM" id="Phobius"/>
    </source>
</evidence>
<evidence type="ECO:0000256" key="1">
    <source>
        <dbReference type="ARBA" id="ARBA00007992"/>
    </source>
</evidence>
<evidence type="ECO:0000256" key="3">
    <source>
        <dbReference type="ARBA" id="ARBA00022827"/>
    </source>
</evidence>
<feature type="transmembrane region" description="Helical" evidence="5">
    <location>
        <begin position="7"/>
        <end position="25"/>
    </location>
</feature>
<dbReference type="Proteomes" id="UP001586593">
    <property type="component" value="Unassembled WGS sequence"/>
</dbReference>
<accession>A0ABR3XLI4</accession>
<keyword evidence="2" id="KW-0285">Flavoprotein</keyword>
<sequence>MADTPKLRVAIIGAGIAGLAAAIALKHHEGIDVQIYERATALAEIGASIALGPNGMRTLDRLGVYNALDDSVAFRNISRHPMIYRQVMHYKTNEVVSTDSHQGDVEYRHLTARFYRAHLQEALLEHIDSSTIRLSKTFDSVVLDEEKDELRIKFADGTTATADLLLGADGINSAVRRFFAPTSAPTWTGWVAFRSVFPISHVEHISDLPDEACHFWGPDRTLFVSKLGKGLFTVVASHNSNPDLPDAEYKGAEWDSPGDVSVLRDYYRDWSPLVRSIVDAIPHTNVYPNRAGHGLDSWVLGGGRVTVAGDAAHAHGGAFAAGGSLALDDAWAFAQSILTVFPPDSSRKPSAADLQKALRLYEKTRKSHTDRVLETVHKGNRKRTERIGRRETDEELRARMKNREDVAWIHEHDVQFTFKNALSSLFDERRS</sequence>
<name>A0ABR3XLI4_9PEZI</name>
<dbReference type="PANTHER" id="PTHR46720:SF3">
    <property type="entry name" value="FAD-BINDING DOMAIN-CONTAINING PROTEIN-RELATED"/>
    <property type="match status" value="1"/>
</dbReference>
<keyword evidence="3" id="KW-0274">FAD</keyword>
<evidence type="ECO:0000313" key="7">
    <source>
        <dbReference type="EMBL" id="KAL1876850.1"/>
    </source>
</evidence>
<keyword evidence="4" id="KW-0560">Oxidoreductase</keyword>
<reference evidence="7 8" key="1">
    <citation type="journal article" date="2024" name="Commun. Biol.">
        <title>Comparative genomic analysis of thermophilic fungi reveals convergent evolutionary adaptations and gene losses.</title>
        <authorList>
            <person name="Steindorff A.S."/>
            <person name="Aguilar-Pontes M.V."/>
            <person name="Robinson A.J."/>
            <person name="Andreopoulos B."/>
            <person name="LaButti K."/>
            <person name="Kuo A."/>
            <person name="Mondo S."/>
            <person name="Riley R."/>
            <person name="Otillar R."/>
            <person name="Haridas S."/>
            <person name="Lipzen A."/>
            <person name="Grimwood J."/>
            <person name="Schmutz J."/>
            <person name="Clum A."/>
            <person name="Reid I.D."/>
            <person name="Moisan M.C."/>
            <person name="Butler G."/>
            <person name="Nguyen T.T.M."/>
            <person name="Dewar K."/>
            <person name="Conant G."/>
            <person name="Drula E."/>
            <person name="Henrissat B."/>
            <person name="Hansel C."/>
            <person name="Singer S."/>
            <person name="Hutchinson M.I."/>
            <person name="de Vries R.P."/>
            <person name="Natvig D.O."/>
            <person name="Powell A.J."/>
            <person name="Tsang A."/>
            <person name="Grigoriev I.V."/>
        </authorList>
    </citation>
    <scope>NUCLEOTIDE SEQUENCE [LARGE SCALE GENOMIC DNA]</scope>
    <source>
        <strain evidence="7 8">ATCC 24622</strain>
    </source>
</reference>
<dbReference type="SUPFAM" id="SSF51905">
    <property type="entry name" value="FAD/NAD(P)-binding domain"/>
    <property type="match status" value="1"/>
</dbReference>
<dbReference type="SUPFAM" id="SSF54373">
    <property type="entry name" value="FAD-linked reductases, C-terminal domain"/>
    <property type="match status" value="1"/>
</dbReference>